<gene>
    <name evidence="3" type="ORF">AWJ07_04760</name>
</gene>
<dbReference type="Gene3D" id="3.40.1350.10">
    <property type="match status" value="1"/>
</dbReference>
<evidence type="ECO:0000313" key="4">
    <source>
        <dbReference type="Proteomes" id="UP000055702"/>
    </source>
</evidence>
<comment type="similarity">
    <text evidence="1 2">Belongs to the UPF0102 family.</text>
</comment>
<dbReference type="EMBL" id="LRDC01000018">
    <property type="protein sequence ID" value="KVX01890.1"/>
    <property type="molecule type" value="Genomic_DNA"/>
</dbReference>
<dbReference type="RefSeq" id="WP_059745781.1">
    <property type="nucleotide sequence ID" value="NZ_JBOZOX010000009.1"/>
</dbReference>
<name>A0A106C0A6_SHEFR</name>
<dbReference type="InterPro" id="IPR011335">
    <property type="entry name" value="Restrct_endonuc-II-like"/>
</dbReference>
<dbReference type="NCBIfam" id="NF009150">
    <property type="entry name" value="PRK12497.1-3"/>
    <property type="match status" value="1"/>
</dbReference>
<proteinExistence type="inferred from homology"/>
<evidence type="ECO:0000256" key="2">
    <source>
        <dbReference type="HAMAP-Rule" id="MF_00048"/>
    </source>
</evidence>
<dbReference type="Proteomes" id="UP000055702">
    <property type="component" value="Unassembled WGS sequence"/>
</dbReference>
<evidence type="ECO:0000313" key="3">
    <source>
        <dbReference type="EMBL" id="KVX01890.1"/>
    </source>
</evidence>
<organism evidence="3">
    <name type="scientific">Shewanella frigidimarina</name>
    <dbReference type="NCBI Taxonomy" id="56812"/>
    <lineage>
        <taxon>Bacteria</taxon>
        <taxon>Pseudomonadati</taxon>
        <taxon>Pseudomonadota</taxon>
        <taxon>Gammaproteobacteria</taxon>
        <taxon>Alteromonadales</taxon>
        <taxon>Shewanellaceae</taxon>
        <taxon>Shewanella</taxon>
    </lineage>
</organism>
<dbReference type="AlphaFoldDB" id="A0A106C0A6"/>
<reference evidence="3 4" key="1">
    <citation type="submission" date="2016-01" db="EMBL/GenBank/DDBJ databases">
        <title>Draft genome of the antarctic isolate Shewanella frigidimarina Ag06-30.</title>
        <authorList>
            <person name="Parmeciano Di Noto G."/>
            <person name="Vazquez S."/>
            <person name="Mac Cormack W."/>
            <person name="Iriarte A."/>
            <person name="Quiroga C."/>
        </authorList>
    </citation>
    <scope>NUCLEOTIDE SEQUENCE [LARGE SCALE GENOMIC DNA]</scope>
    <source>
        <strain evidence="3 4">Ag06-30</strain>
    </source>
</reference>
<dbReference type="SUPFAM" id="SSF52980">
    <property type="entry name" value="Restriction endonuclease-like"/>
    <property type="match status" value="1"/>
</dbReference>
<dbReference type="NCBIfam" id="TIGR00252">
    <property type="entry name" value="YraN family protein"/>
    <property type="match status" value="1"/>
</dbReference>
<dbReference type="PANTHER" id="PTHR34039">
    <property type="entry name" value="UPF0102 PROTEIN YRAN"/>
    <property type="match status" value="1"/>
</dbReference>
<evidence type="ECO:0000256" key="1">
    <source>
        <dbReference type="ARBA" id="ARBA00006738"/>
    </source>
</evidence>
<dbReference type="PANTHER" id="PTHR34039:SF1">
    <property type="entry name" value="UPF0102 PROTEIN YRAN"/>
    <property type="match status" value="1"/>
</dbReference>
<dbReference type="Pfam" id="PF02021">
    <property type="entry name" value="UPF0102"/>
    <property type="match status" value="1"/>
</dbReference>
<dbReference type="GO" id="GO:0003676">
    <property type="term" value="F:nucleic acid binding"/>
    <property type="evidence" value="ECO:0007669"/>
    <property type="project" value="InterPro"/>
</dbReference>
<dbReference type="InterPro" id="IPR011856">
    <property type="entry name" value="tRNA_endonuc-like_dom_sf"/>
</dbReference>
<dbReference type="HAMAP" id="MF_00048">
    <property type="entry name" value="UPF0102"/>
    <property type="match status" value="1"/>
</dbReference>
<dbReference type="CDD" id="cd20736">
    <property type="entry name" value="PoNe_Nuclease"/>
    <property type="match status" value="1"/>
</dbReference>
<comment type="caution">
    <text evidence="3">The sequence shown here is derived from an EMBL/GenBank/DDBJ whole genome shotgun (WGS) entry which is preliminary data.</text>
</comment>
<accession>A0A106C0A6</accession>
<protein>
    <recommendedName>
        <fullName evidence="2">UPF0102 protein AWJ07_04760</fullName>
    </recommendedName>
</protein>
<sequence length="108" mass="12540">MNSGQLAEQQARTYLEQQGLTFVDANVRYPFGEIDLIMRQQDVWVFVEVKFRSSNQFGGALNALTSKQITRIRLAAEHYLQRQKLNPPCRFDVIAMNIDEINWLQGCF</sequence>
<dbReference type="InterPro" id="IPR003509">
    <property type="entry name" value="UPF0102_YraN-like"/>
</dbReference>